<name>A0A5Q0M4P6_VARPD</name>
<evidence type="ECO:0000313" key="1">
    <source>
        <dbReference type="EMBL" id="QFZ83524.1"/>
    </source>
</evidence>
<dbReference type="RefSeq" id="WP_153282237.1">
    <property type="nucleotide sequence ID" value="NZ_CP045644.1"/>
</dbReference>
<dbReference type="Proteomes" id="UP000326780">
    <property type="component" value="Chromosome"/>
</dbReference>
<dbReference type="EMBL" id="CP045644">
    <property type="protein sequence ID" value="QFZ83524.1"/>
    <property type="molecule type" value="Genomic_DNA"/>
</dbReference>
<protein>
    <submittedName>
        <fullName evidence="1">Uncharacterized protein</fullName>
    </submittedName>
</protein>
<organism evidence="1 2">
    <name type="scientific">Variovorax paradoxus</name>
    <dbReference type="NCBI Taxonomy" id="34073"/>
    <lineage>
        <taxon>Bacteria</taxon>
        <taxon>Pseudomonadati</taxon>
        <taxon>Pseudomonadota</taxon>
        <taxon>Betaproteobacteria</taxon>
        <taxon>Burkholderiales</taxon>
        <taxon>Comamonadaceae</taxon>
        <taxon>Variovorax</taxon>
    </lineage>
</organism>
<sequence length="353" mass="38702">MTDTSSGGAAVPEALVAAPLVLPFTVPEHPSNVAFRQAQAARMLQTLGVNLHRLVDGDDFQRAARHVQNFFAPELGIADVRICSFDTPRFLLAADHRAEPLIDPVLFTAEIAALTLSEPDGECAVARNLAWLTELLHLTPVERKLLLWAYCAETQYPAVLNRVLGCVPCENWADVIEALSILLEEPVIAVAECLVLPCRLQAMRLILTETQRVPSSLSQCLEASDTLIEVLETVHRSKNALIFDLLEPRLPHWSLQPQNDVPDAALLEWFEQPVADAFIASLSGRPLTAANISAAITWLTGWQVPDAQCEPLAGHLPLDVIERTVQRCFVEHGQRNEPVTVLALMQALYAAAS</sequence>
<reference evidence="1 2" key="1">
    <citation type="submission" date="2019-10" db="EMBL/GenBank/DDBJ databases">
        <title>Complete genome sequence of Variovorax paradoxus 5C-2.</title>
        <authorList>
            <person name="Gogoleva N.E."/>
            <person name="Balkin A.S."/>
        </authorList>
    </citation>
    <scope>NUCLEOTIDE SEQUENCE [LARGE SCALE GENOMIC DNA]</scope>
    <source>
        <strain evidence="1 2">5C-2</strain>
    </source>
</reference>
<dbReference type="AlphaFoldDB" id="A0A5Q0M4P6"/>
<proteinExistence type="predicted"/>
<accession>A0A5Q0M4P6</accession>
<gene>
    <name evidence="1" type="ORF">GFK26_12520</name>
</gene>
<evidence type="ECO:0000313" key="2">
    <source>
        <dbReference type="Proteomes" id="UP000326780"/>
    </source>
</evidence>